<evidence type="ECO:0000256" key="1">
    <source>
        <dbReference type="SAM" id="Coils"/>
    </source>
</evidence>
<evidence type="ECO:0000259" key="2">
    <source>
        <dbReference type="Pfam" id="PF23360"/>
    </source>
</evidence>
<feature type="domain" description="BBS7 beta-propeller" evidence="4">
    <location>
        <begin position="20"/>
        <end position="336"/>
    </location>
</feature>
<dbReference type="GO" id="GO:0043005">
    <property type="term" value="C:neuron projection"/>
    <property type="evidence" value="ECO:0000318"/>
    <property type="project" value="GO_Central"/>
</dbReference>
<dbReference type="InterPro" id="IPR056333">
    <property type="entry name" value="BBS7_pf_dom"/>
</dbReference>
<feature type="domain" description="BBS7 GAE" evidence="2">
    <location>
        <begin position="396"/>
        <end position="500"/>
    </location>
</feature>
<name>A8Y3D5_CAEBR</name>
<dbReference type="HOGENOM" id="CLU_018704_1_0_1"/>
<dbReference type="PANTHER" id="PTHR16074">
    <property type="entry name" value="BARDET-BIEDL SYNDROME 7 PROTEIN"/>
    <property type="match status" value="1"/>
</dbReference>
<reference evidence="5 6" key="1">
    <citation type="journal article" date="2003" name="PLoS Biol.">
        <title>The genome sequence of Caenorhabditis briggsae: a platform for comparative genomics.</title>
        <authorList>
            <person name="Stein L.D."/>
            <person name="Bao Z."/>
            <person name="Blasiar D."/>
            <person name="Blumenthal T."/>
            <person name="Brent M.R."/>
            <person name="Chen N."/>
            <person name="Chinwalla A."/>
            <person name="Clarke L."/>
            <person name="Clee C."/>
            <person name="Coghlan A."/>
            <person name="Coulson A."/>
            <person name="D'Eustachio P."/>
            <person name="Fitch D.H."/>
            <person name="Fulton L.A."/>
            <person name="Fulton R.E."/>
            <person name="Griffiths-Jones S."/>
            <person name="Harris T.W."/>
            <person name="Hillier L.W."/>
            <person name="Kamath R."/>
            <person name="Kuwabara P.E."/>
            <person name="Mardis E.R."/>
            <person name="Marra M.A."/>
            <person name="Miner T.L."/>
            <person name="Minx P."/>
            <person name="Mullikin J.C."/>
            <person name="Plumb R.W."/>
            <person name="Rogers J."/>
            <person name="Schein J.E."/>
            <person name="Sohrmann M."/>
            <person name="Spieth J."/>
            <person name="Stajich J.E."/>
            <person name="Wei C."/>
            <person name="Willey D."/>
            <person name="Wilson R.K."/>
            <person name="Durbin R."/>
            <person name="Waterston R.H."/>
        </authorList>
    </citation>
    <scope>NUCLEOTIDE SEQUENCE [LARGE SCALE GENOMIC DNA]</scope>
    <source>
        <strain evidence="5 6">AF16</strain>
    </source>
</reference>
<dbReference type="GO" id="GO:0008104">
    <property type="term" value="P:intracellular protein localization"/>
    <property type="evidence" value="ECO:0000318"/>
    <property type="project" value="GO_Central"/>
</dbReference>
<dbReference type="FunCoup" id="A8Y3D5">
    <property type="interactions" value="847"/>
</dbReference>
<dbReference type="GO" id="GO:1905515">
    <property type="term" value="P:non-motile cilium assembly"/>
    <property type="evidence" value="ECO:0007669"/>
    <property type="project" value="InterPro"/>
</dbReference>
<evidence type="ECO:0000313" key="6">
    <source>
        <dbReference type="Proteomes" id="UP000008549"/>
    </source>
</evidence>
<evidence type="ECO:0000259" key="3">
    <source>
        <dbReference type="Pfam" id="PF23361"/>
    </source>
</evidence>
<keyword evidence="6" id="KW-1185">Reference proteome</keyword>
<dbReference type="AlphaFoldDB" id="A8Y3D5"/>
<dbReference type="Proteomes" id="UP000008549">
    <property type="component" value="Unassembled WGS sequence"/>
</dbReference>
<dbReference type="GO" id="GO:0005930">
    <property type="term" value="C:axoneme"/>
    <property type="evidence" value="ECO:0000318"/>
    <property type="project" value="GO_Central"/>
</dbReference>
<dbReference type="WormBase" id="CBG23043">
    <property type="protein sequence ID" value="CBP05474"/>
    <property type="gene ID" value="WBGene00041470"/>
    <property type="gene designation" value="Cbr-osm-12"/>
</dbReference>
<gene>
    <name evidence="7" type="primary">osm-12</name>
    <name evidence="5" type="synonym">Cbr-osm-12</name>
    <name evidence="7" type="ORF">CBG23043</name>
    <name evidence="5" type="ORF">CBG_23043</name>
</gene>
<dbReference type="eggNOG" id="ENOG502QPS5">
    <property type="taxonomic scope" value="Eukaryota"/>
</dbReference>
<dbReference type="GO" id="GO:0060271">
    <property type="term" value="P:cilium assembly"/>
    <property type="evidence" value="ECO:0000318"/>
    <property type="project" value="GO_Central"/>
</dbReference>
<organism evidence="5 6">
    <name type="scientific">Caenorhabditis briggsae</name>
    <dbReference type="NCBI Taxonomy" id="6238"/>
    <lineage>
        <taxon>Eukaryota</taxon>
        <taxon>Metazoa</taxon>
        <taxon>Ecdysozoa</taxon>
        <taxon>Nematoda</taxon>
        <taxon>Chromadorea</taxon>
        <taxon>Rhabditida</taxon>
        <taxon>Rhabditina</taxon>
        <taxon>Rhabditomorpha</taxon>
        <taxon>Rhabditoidea</taxon>
        <taxon>Rhabditidae</taxon>
        <taxon>Peloderinae</taxon>
        <taxon>Caenorhabditis</taxon>
    </lineage>
</organism>
<dbReference type="STRING" id="6238.A8Y3D5"/>
<dbReference type="GO" id="GO:0034464">
    <property type="term" value="C:BBSome"/>
    <property type="evidence" value="ECO:0000318"/>
    <property type="project" value="GO_Central"/>
</dbReference>
<dbReference type="EMBL" id="HE600964">
    <property type="protein sequence ID" value="CAP39404.2"/>
    <property type="molecule type" value="Genomic_DNA"/>
</dbReference>
<evidence type="ECO:0000259" key="4">
    <source>
        <dbReference type="Pfam" id="PF23743"/>
    </source>
</evidence>
<sequence>MSNYSRTDFAQVGTTNRGCMKVIPADKEKDFDLIVVGGQNGSLICLSRKSNDTTVTIGIRASRQTYIIFQIVFKTPPGPPIQSLALGGSPANKKKDKVFFASGNQVRGVNKKGKIFFSMETTMAETANRMFVKGVDVVLTGRKSYSRYHDTQDSNNYLCTEDIHDVVSLVYEEAWGAREYTSVLACGNSTLQVIEGNNLGYEVRLESIPFTVSLFMGDGGFSKTLVLYGTKSGRLGLASVPQKGGKIIWEIQTTSSACVTTIVCYSVTGGEFPDIIVGKEDGLIEIYVIDETDHAHLYGTFACEESITGISCGHVASKTETDIIVCTFTGWLFSLAKTSRPLIENLPVAANFSVKMQQLRSEVEELQSKVNEERLRYEEITKRQGGGAGSTFFHAFQVHENFEYSPVHNAYNLTIELVIPIDFVVVQSQLPIRLMEVEKNASVVSEVHQDGLNPWPLLASYRCQANVCRLELRVQANEGDSGVINLYVCPKIMPKCAQITTHYIKALSTHMRAHDFDMYRPMNTLQFSGSFSIAEAHAWLHHLLPNVPSKCPPADTVTNNYRSDANGGTQLQVVYSKGSATFRSDCMTTICIIRDKVSEQTMKMQIRVEVVCELNQESVDHCLKLIDPKISAILTIEKEKLYAAALKNSKNKRFRNSLIFHPPPNDFTNKTECPITGTDGELESNNDNVFSFLSPANARLLRDHDMIYEKADGVDVEESGILAIVENLMVARAKLSGKSIKGKLEAIRDLIANDYTLEKMQALFKMMND</sequence>
<dbReference type="Pfam" id="PF23361">
    <property type="entry name" value="BBS7_pf"/>
    <property type="match status" value="1"/>
</dbReference>
<dbReference type="InterPro" id="IPR056334">
    <property type="entry name" value="BBS7_GAE_dom"/>
</dbReference>
<dbReference type="OMA" id="KGEGCFK"/>
<accession>A8Y3D5</accession>
<dbReference type="GO" id="GO:0016020">
    <property type="term" value="C:membrane"/>
    <property type="evidence" value="ECO:0000318"/>
    <property type="project" value="GO_Central"/>
</dbReference>
<dbReference type="Pfam" id="PF23743">
    <property type="entry name" value="Beta-prop_BBS7"/>
    <property type="match status" value="1"/>
</dbReference>
<protein>
    <submittedName>
        <fullName evidence="5">Protein CBR-OSM-12</fullName>
    </submittedName>
</protein>
<dbReference type="InterPro" id="IPR016575">
    <property type="entry name" value="Bardet-Biedl_syndrome_7_prot"/>
</dbReference>
<dbReference type="InParanoid" id="A8Y3D5"/>
<dbReference type="GO" id="GO:0036064">
    <property type="term" value="C:ciliary basal body"/>
    <property type="evidence" value="ECO:0000318"/>
    <property type="project" value="GO_Central"/>
</dbReference>
<dbReference type="InterPro" id="IPR056332">
    <property type="entry name" value="Beta-prop_BBS7"/>
</dbReference>
<evidence type="ECO:0000313" key="7">
    <source>
        <dbReference type="WormBase" id="CBG23043"/>
    </source>
</evidence>
<keyword evidence="1" id="KW-0175">Coiled coil</keyword>
<dbReference type="Pfam" id="PF23360">
    <property type="entry name" value="BBS7_GAE"/>
    <property type="match status" value="1"/>
</dbReference>
<evidence type="ECO:0000313" key="5">
    <source>
        <dbReference type="EMBL" id="CAP39404.2"/>
    </source>
</evidence>
<feature type="coiled-coil region" evidence="1">
    <location>
        <begin position="349"/>
        <end position="383"/>
    </location>
</feature>
<proteinExistence type="predicted"/>
<feature type="domain" description="BBS7 platform" evidence="3">
    <location>
        <begin position="510"/>
        <end position="613"/>
    </location>
</feature>
<dbReference type="PIRSF" id="PIRSF011091">
    <property type="entry name" value="BBS7"/>
    <property type="match status" value="1"/>
</dbReference>
<reference evidence="5 6" key="2">
    <citation type="journal article" date="2011" name="PLoS Genet.">
        <title>Caenorhabditis briggsae recombinant inbred line genotypes reveal inter-strain incompatibility and the evolution of recombination.</title>
        <authorList>
            <person name="Ross J.A."/>
            <person name="Koboldt D.C."/>
            <person name="Staisch J.E."/>
            <person name="Chamberlin H.M."/>
            <person name="Gupta B.P."/>
            <person name="Miller R.D."/>
            <person name="Baird S.E."/>
            <person name="Haag E.S."/>
        </authorList>
    </citation>
    <scope>NUCLEOTIDE SEQUENCE [LARGE SCALE GENOMIC DNA]</scope>
    <source>
        <strain evidence="5 6">AF16</strain>
    </source>
</reference>
<dbReference type="PANTHER" id="PTHR16074:SF4">
    <property type="entry name" value="BARDET-BIEDL SYNDROME 7 PROTEIN"/>
    <property type="match status" value="1"/>
</dbReference>